<dbReference type="GO" id="GO:0031119">
    <property type="term" value="P:tRNA pseudouridine synthesis"/>
    <property type="evidence" value="ECO:0007669"/>
    <property type="project" value="TreeGrafter"/>
</dbReference>
<feature type="domain" description="Pseudouridine synthase I TruA alpha/beta" evidence="6">
    <location>
        <begin position="235"/>
        <end position="364"/>
    </location>
</feature>
<evidence type="ECO:0000256" key="2">
    <source>
        <dbReference type="ARBA" id="ARBA00022694"/>
    </source>
</evidence>
<comment type="similarity">
    <text evidence="1 4">Belongs to the tRNA pseudouridine synthase TruA family.</text>
</comment>
<dbReference type="Gene3D" id="3.30.70.580">
    <property type="entry name" value="Pseudouridine synthase I, catalytic domain, N-terminal subdomain"/>
    <property type="match status" value="1"/>
</dbReference>
<dbReference type="PANTHER" id="PTHR11142:SF0">
    <property type="entry name" value="TRNA PSEUDOURIDINE SYNTHASE-LIKE 1"/>
    <property type="match status" value="1"/>
</dbReference>
<dbReference type="OMA" id="RFLYKMI"/>
<protein>
    <recommendedName>
        <fullName evidence="4">tRNA pseudouridine synthase</fullName>
        <ecNumber evidence="4">5.4.99.12</ecNumber>
    </recommendedName>
</protein>
<comment type="catalytic activity">
    <reaction evidence="4">
        <text>uridine(38/39/40) in tRNA = pseudouridine(38/39/40) in tRNA</text>
        <dbReference type="Rhea" id="RHEA:22376"/>
        <dbReference type="Rhea" id="RHEA-COMP:10085"/>
        <dbReference type="Rhea" id="RHEA-COMP:10087"/>
        <dbReference type="ChEBI" id="CHEBI:65314"/>
        <dbReference type="ChEBI" id="CHEBI:65315"/>
        <dbReference type="EC" id="5.4.99.12"/>
    </reaction>
</comment>
<evidence type="ECO:0000313" key="7">
    <source>
        <dbReference type="EMBL" id="CEM13795.1"/>
    </source>
</evidence>
<keyword evidence="2 4" id="KW-0819">tRNA processing</keyword>
<feature type="compositionally biased region" description="Pro residues" evidence="5">
    <location>
        <begin position="65"/>
        <end position="76"/>
    </location>
</feature>
<feature type="region of interest" description="Disordered" evidence="5">
    <location>
        <begin position="23"/>
        <end position="85"/>
    </location>
</feature>
<sequence>MTDESAVPAAAPAVLLTVAYDGTDFNGWTARGGPHTTPPTPLPTPTDAAINQGDVCDGNGSGGPSPSPSPSPPPTPGQGKKQRRPKMIRTVEGELRRCVSQLCGGRVQPWELLMWGASRTDAGVHARGQMVQLGFGEGFSLMDGDPQRIRRSLNALLPEDVRVARATRAPRADFHVTSSAAGKEYRYTLDLGVPPDPLSRRYRWAISEDRALGKQCSISDDGTRVLVDWDAVGKAAEALTGTHDFSAFRSAYSGVERDRVVDPVCTVSQIAIVPDPSGHHSDPPNSVQFVFHGNRFLYKMIRRLVGALVEVGMHRCTVDEVRHALENAVWKRQVARGDGRVATSANPPVCAPPHGLVLEQVFYDDAI</sequence>
<dbReference type="InterPro" id="IPR020103">
    <property type="entry name" value="PsdUridine_synth_cat_dom_sf"/>
</dbReference>
<dbReference type="STRING" id="1169540.A0A0G4FJ41"/>
<dbReference type="InterPro" id="IPR020095">
    <property type="entry name" value="PsdUridine_synth_TruA_C"/>
</dbReference>
<dbReference type="PhylomeDB" id="A0A0G4FJ41"/>
<evidence type="ECO:0000256" key="4">
    <source>
        <dbReference type="RuleBase" id="RU003792"/>
    </source>
</evidence>
<gene>
    <name evidence="7" type="ORF">Vbra_15596</name>
</gene>
<organism evidence="7 8">
    <name type="scientific">Vitrella brassicaformis (strain CCMP3155)</name>
    <dbReference type="NCBI Taxonomy" id="1169540"/>
    <lineage>
        <taxon>Eukaryota</taxon>
        <taxon>Sar</taxon>
        <taxon>Alveolata</taxon>
        <taxon>Colpodellida</taxon>
        <taxon>Vitrellaceae</taxon>
        <taxon>Vitrella</taxon>
    </lineage>
</organism>
<evidence type="ECO:0000256" key="1">
    <source>
        <dbReference type="ARBA" id="ARBA00009375"/>
    </source>
</evidence>
<dbReference type="GO" id="GO:0160147">
    <property type="term" value="F:tRNA pseudouridine(38-40) synthase activity"/>
    <property type="evidence" value="ECO:0007669"/>
    <property type="project" value="UniProtKB-EC"/>
</dbReference>
<dbReference type="InterPro" id="IPR001406">
    <property type="entry name" value="PsdUridine_synth_TruA"/>
</dbReference>
<keyword evidence="3 4" id="KW-0413">Isomerase</keyword>
<dbReference type="Gene3D" id="3.30.70.660">
    <property type="entry name" value="Pseudouridine synthase I, catalytic domain, C-terminal subdomain"/>
    <property type="match status" value="1"/>
</dbReference>
<reference evidence="7 8" key="1">
    <citation type="submission" date="2014-11" db="EMBL/GenBank/DDBJ databases">
        <authorList>
            <person name="Zhu J."/>
            <person name="Qi W."/>
            <person name="Song R."/>
        </authorList>
    </citation>
    <scope>NUCLEOTIDE SEQUENCE [LARGE SCALE GENOMIC DNA]</scope>
</reference>
<accession>A0A0G4FJ41</accession>
<proteinExistence type="inferred from homology"/>
<dbReference type="AlphaFoldDB" id="A0A0G4FJ41"/>
<dbReference type="InterPro" id="IPR020094">
    <property type="entry name" value="TruA/RsuA/RluB/E/F_N"/>
</dbReference>
<dbReference type="GO" id="GO:0003723">
    <property type="term" value="F:RNA binding"/>
    <property type="evidence" value="ECO:0007669"/>
    <property type="project" value="InterPro"/>
</dbReference>
<dbReference type="Proteomes" id="UP000041254">
    <property type="component" value="Unassembled WGS sequence"/>
</dbReference>
<dbReference type="VEuPathDB" id="CryptoDB:Vbra_15596"/>
<evidence type="ECO:0000256" key="3">
    <source>
        <dbReference type="ARBA" id="ARBA00023235"/>
    </source>
</evidence>
<dbReference type="EMBL" id="CDMY01000447">
    <property type="protein sequence ID" value="CEM13795.1"/>
    <property type="molecule type" value="Genomic_DNA"/>
</dbReference>
<dbReference type="OrthoDB" id="271910at2759"/>
<dbReference type="PANTHER" id="PTHR11142">
    <property type="entry name" value="PSEUDOURIDYLATE SYNTHASE"/>
    <property type="match status" value="1"/>
</dbReference>
<keyword evidence="8" id="KW-1185">Reference proteome</keyword>
<evidence type="ECO:0000259" key="6">
    <source>
        <dbReference type="Pfam" id="PF01416"/>
    </source>
</evidence>
<evidence type="ECO:0000313" key="8">
    <source>
        <dbReference type="Proteomes" id="UP000041254"/>
    </source>
</evidence>
<dbReference type="Pfam" id="PF01416">
    <property type="entry name" value="PseudoU_synth_1"/>
    <property type="match status" value="1"/>
</dbReference>
<dbReference type="EC" id="5.4.99.12" evidence="4"/>
<dbReference type="HAMAP" id="MF_00171">
    <property type="entry name" value="TruA"/>
    <property type="match status" value="1"/>
</dbReference>
<dbReference type="InParanoid" id="A0A0G4FJ41"/>
<dbReference type="SUPFAM" id="SSF55120">
    <property type="entry name" value="Pseudouridine synthase"/>
    <property type="match status" value="1"/>
</dbReference>
<evidence type="ECO:0000256" key="5">
    <source>
        <dbReference type="SAM" id="MobiDB-lite"/>
    </source>
</evidence>
<name>A0A0G4FJ41_VITBC</name>
<dbReference type="FunCoup" id="A0A0G4FJ41">
    <property type="interactions" value="7"/>
</dbReference>
<dbReference type="InterPro" id="IPR020097">
    <property type="entry name" value="PsdUridine_synth_TruA_a/b_dom"/>
</dbReference>